<dbReference type="InterPro" id="IPR016039">
    <property type="entry name" value="Thiolase-like"/>
</dbReference>
<dbReference type="PROSITE" id="PS00606">
    <property type="entry name" value="KS3_1"/>
    <property type="match status" value="1"/>
</dbReference>
<proteinExistence type="inferred from homology"/>
<dbReference type="SUPFAM" id="SSF53901">
    <property type="entry name" value="Thiolase-like"/>
    <property type="match status" value="1"/>
</dbReference>
<dbReference type="InterPro" id="IPR050091">
    <property type="entry name" value="PKS_NRPS_Biosynth_Enz"/>
</dbReference>
<dbReference type="Gene3D" id="3.40.47.10">
    <property type="match status" value="1"/>
</dbReference>
<evidence type="ECO:0000259" key="3">
    <source>
        <dbReference type="PROSITE" id="PS52004"/>
    </source>
</evidence>
<gene>
    <name evidence="4" type="ORF">AB0H72_14505</name>
</gene>
<protein>
    <submittedName>
        <fullName evidence="4">Polyketide synthase</fullName>
    </submittedName>
</protein>
<dbReference type="PROSITE" id="PS52004">
    <property type="entry name" value="KS3_2"/>
    <property type="match status" value="1"/>
</dbReference>
<dbReference type="InterPro" id="IPR014031">
    <property type="entry name" value="Ketoacyl_synth_C"/>
</dbReference>
<evidence type="ECO:0000256" key="1">
    <source>
        <dbReference type="ARBA" id="ARBA00022679"/>
    </source>
</evidence>
<dbReference type="RefSeq" id="WP_357978674.1">
    <property type="nucleotide sequence ID" value="NZ_JBFAIH010000007.1"/>
</dbReference>
<dbReference type="Proteomes" id="UP001551658">
    <property type="component" value="Unassembled WGS sequence"/>
</dbReference>
<keyword evidence="5" id="KW-1185">Reference proteome</keyword>
<dbReference type="PANTHER" id="PTHR43775">
    <property type="entry name" value="FATTY ACID SYNTHASE"/>
    <property type="match status" value="1"/>
</dbReference>
<dbReference type="CDD" id="cd00833">
    <property type="entry name" value="PKS"/>
    <property type="match status" value="1"/>
</dbReference>
<organism evidence="4 5">
    <name type="scientific">Nocardia fusca</name>
    <dbReference type="NCBI Taxonomy" id="941183"/>
    <lineage>
        <taxon>Bacteria</taxon>
        <taxon>Bacillati</taxon>
        <taxon>Actinomycetota</taxon>
        <taxon>Actinomycetes</taxon>
        <taxon>Mycobacteriales</taxon>
        <taxon>Nocardiaceae</taxon>
        <taxon>Nocardia</taxon>
    </lineage>
</organism>
<dbReference type="InterPro" id="IPR018201">
    <property type="entry name" value="Ketoacyl_synth_AS"/>
</dbReference>
<dbReference type="SMART" id="SM00825">
    <property type="entry name" value="PKS_KS"/>
    <property type="match status" value="1"/>
</dbReference>
<comment type="similarity">
    <text evidence="2">Belongs to the thiolase-like superfamily. Beta-ketoacyl-ACP synthases family.</text>
</comment>
<evidence type="ECO:0000313" key="5">
    <source>
        <dbReference type="Proteomes" id="UP001551658"/>
    </source>
</evidence>
<dbReference type="Pfam" id="PF00109">
    <property type="entry name" value="ketoacyl-synt"/>
    <property type="match status" value="1"/>
</dbReference>
<dbReference type="Pfam" id="PF02801">
    <property type="entry name" value="Ketoacyl-synt_C"/>
    <property type="match status" value="1"/>
</dbReference>
<dbReference type="PANTHER" id="PTHR43775:SF51">
    <property type="entry name" value="INACTIVE PHENOLPHTHIOCEROL SYNTHESIS POLYKETIDE SYNTHASE TYPE I PKS1-RELATED"/>
    <property type="match status" value="1"/>
</dbReference>
<accession>A0ABV3F8D0</accession>
<sequence>MTSTAGPDRDHTVISGMAVEAPGGIDTLGSYWSALVNSRELISPFPRDRDWRIEELLSLGNIEGWGQVSDAGGFLERIADFDPSFFGISQREALGSDPQQRVGLRVAWRALENAGVNPGTLDGADAGCYIGASPMEYGPRLSQVNEHSGFRTVGAGQLGVAGRISHALGLTGPSMCVDSACASSLTALHLAVSAVRNGECEWAVAGAVCVMSSPMAFYEFAKNGALAPDGHCRAYSDDAAGTLWGEGAVALLIEPESRARRLGHPIYGRVLASYTNHNGKGRPILVPRADAQEKLVRRTVQLAGIDPACIGMIEGHGTATRAGDVAELTALQNTYGTASGDPVLGSVKSNVGHAQAAAGMLGLAKLLLAGRHGEIPPTLYADNPTTRVDWNRSSLRLATTVEPWKPTDGVRYGAVSSFGAGGANAHAVIAIPPHEENDHF</sequence>
<feature type="domain" description="Ketosynthase family 3 (KS3)" evidence="3">
    <location>
        <begin position="9"/>
        <end position="431"/>
    </location>
</feature>
<dbReference type="InterPro" id="IPR014030">
    <property type="entry name" value="Ketoacyl_synth_N"/>
</dbReference>
<evidence type="ECO:0000256" key="2">
    <source>
        <dbReference type="RuleBase" id="RU003694"/>
    </source>
</evidence>
<keyword evidence="1 2" id="KW-0808">Transferase</keyword>
<dbReference type="EMBL" id="JBFAIH010000007">
    <property type="protein sequence ID" value="MEV0363907.1"/>
    <property type="molecule type" value="Genomic_DNA"/>
</dbReference>
<reference evidence="4 5" key="1">
    <citation type="submission" date="2024-06" db="EMBL/GenBank/DDBJ databases">
        <title>The Natural Products Discovery Center: Release of the First 8490 Sequenced Strains for Exploring Actinobacteria Biosynthetic Diversity.</title>
        <authorList>
            <person name="Kalkreuter E."/>
            <person name="Kautsar S.A."/>
            <person name="Yang D."/>
            <person name="Bader C.D."/>
            <person name="Teijaro C.N."/>
            <person name="Fluegel L."/>
            <person name="Davis C.M."/>
            <person name="Simpson J.R."/>
            <person name="Lauterbach L."/>
            <person name="Steele A.D."/>
            <person name="Gui C."/>
            <person name="Meng S."/>
            <person name="Li G."/>
            <person name="Viehrig K."/>
            <person name="Ye F."/>
            <person name="Su P."/>
            <person name="Kiefer A.F."/>
            <person name="Nichols A."/>
            <person name="Cepeda A.J."/>
            <person name="Yan W."/>
            <person name="Fan B."/>
            <person name="Jiang Y."/>
            <person name="Adhikari A."/>
            <person name="Zheng C.-J."/>
            <person name="Schuster L."/>
            <person name="Cowan T.M."/>
            <person name="Smanski M.J."/>
            <person name="Chevrette M.G."/>
            <person name="De Carvalho L.P.S."/>
            <person name="Shen B."/>
        </authorList>
    </citation>
    <scope>NUCLEOTIDE SEQUENCE [LARGE SCALE GENOMIC DNA]</scope>
    <source>
        <strain evidence="4 5">NPDC050671</strain>
    </source>
</reference>
<comment type="caution">
    <text evidence="4">The sequence shown here is derived from an EMBL/GenBank/DDBJ whole genome shotgun (WGS) entry which is preliminary data.</text>
</comment>
<name>A0ABV3F8D0_9NOCA</name>
<evidence type="ECO:0000313" key="4">
    <source>
        <dbReference type="EMBL" id="MEV0363907.1"/>
    </source>
</evidence>
<dbReference type="InterPro" id="IPR020841">
    <property type="entry name" value="PKS_Beta-ketoAc_synthase_dom"/>
</dbReference>